<dbReference type="Proteomes" id="UP000380867">
    <property type="component" value="Unassembled WGS sequence"/>
</dbReference>
<comment type="similarity">
    <text evidence="2">Belongs to the metallo-dependent hydrolases superfamily. Adenosine and AMP deaminases family.</text>
</comment>
<dbReference type="PROSITE" id="PS00485">
    <property type="entry name" value="A_DEAMINASE"/>
    <property type="match status" value="1"/>
</dbReference>
<keyword evidence="5" id="KW-0862">Zinc</keyword>
<dbReference type="GO" id="GO:0009168">
    <property type="term" value="P:purine ribonucleoside monophosphate biosynthetic process"/>
    <property type="evidence" value="ECO:0007669"/>
    <property type="project" value="InterPro"/>
</dbReference>
<evidence type="ECO:0000256" key="3">
    <source>
        <dbReference type="ARBA" id="ARBA00022723"/>
    </source>
</evidence>
<feature type="region of interest" description="Disordered" evidence="6">
    <location>
        <begin position="1"/>
        <end position="24"/>
    </location>
</feature>
<evidence type="ECO:0000313" key="8">
    <source>
        <dbReference type="EMBL" id="KAA1397283.1"/>
    </source>
</evidence>
<dbReference type="EC" id="3.5.4.4" evidence="8"/>
<dbReference type="InterPro" id="IPR001365">
    <property type="entry name" value="A_deaminase_dom"/>
</dbReference>
<dbReference type="PANTHER" id="PTHR43114">
    <property type="entry name" value="ADENINE DEAMINASE"/>
    <property type="match status" value="1"/>
</dbReference>
<dbReference type="SUPFAM" id="SSF51556">
    <property type="entry name" value="Metallo-dependent hydrolases"/>
    <property type="match status" value="1"/>
</dbReference>
<keyword evidence="4 8" id="KW-0378">Hydrolase</keyword>
<evidence type="ECO:0000313" key="9">
    <source>
        <dbReference type="Proteomes" id="UP000380867"/>
    </source>
</evidence>
<evidence type="ECO:0000256" key="6">
    <source>
        <dbReference type="SAM" id="MobiDB-lite"/>
    </source>
</evidence>
<reference evidence="8" key="1">
    <citation type="submission" date="2019-09" db="EMBL/GenBank/DDBJ databases">
        <authorList>
            <person name="Li J."/>
        </authorList>
    </citation>
    <scope>NUCLEOTIDE SEQUENCE [LARGE SCALE GENOMIC DNA]</scope>
    <source>
        <strain evidence="8">JCM 14732</strain>
    </source>
</reference>
<dbReference type="InterPro" id="IPR032466">
    <property type="entry name" value="Metal_Hydrolase"/>
</dbReference>
<sequence>MGHVSDGDQTDESASPQFEAPDRRSLSALPKAHLHLHFTGSMRHSTLLELAERDRIRLPASLTEDWPPQLSTTDEKGWFRFQRLYDVARSVLRTEEDVRRLILEAAEDDAADGSVWTEIQVDPSGYGARFGGITAFTDLVIDAVRDASARAGIGMGLVVAANRTRHPMDARTLARLAAQYSGRGVIGFGLSNDERRGDTTDFGPAFAIAERAGLALVPHGGELRGPAHVTQCLDHLHPDRLGHGVRASESTAVLDRLATDGVALEVCPTSNVSLGVYSTLEEVPVRTLTDAGIDVALGADDPLLFGSRLAGQYAVLRAAQDFSDAELAELARMSVRRSYAPSDIVNAGLTGIDEWLGNPPAEGADA</sequence>
<keyword evidence="3" id="KW-0479">Metal-binding</keyword>
<evidence type="ECO:0000259" key="7">
    <source>
        <dbReference type="Pfam" id="PF00962"/>
    </source>
</evidence>
<dbReference type="GO" id="GO:0046872">
    <property type="term" value="F:metal ion binding"/>
    <property type="evidence" value="ECO:0007669"/>
    <property type="project" value="UniProtKB-KW"/>
</dbReference>
<dbReference type="GO" id="GO:0016814">
    <property type="term" value="F:hydrolase activity, acting on carbon-nitrogen (but not peptide) bonds, in cyclic amidines"/>
    <property type="evidence" value="ECO:0007669"/>
    <property type="project" value="UniProtKB-ARBA"/>
</dbReference>
<evidence type="ECO:0000256" key="5">
    <source>
        <dbReference type="ARBA" id="ARBA00022833"/>
    </source>
</evidence>
<dbReference type="Gene3D" id="3.20.20.140">
    <property type="entry name" value="Metal-dependent hydrolases"/>
    <property type="match status" value="1"/>
</dbReference>
<name>A0A5M4FEJ5_9ACTN</name>
<organism evidence="8 9">
    <name type="scientific">Aeromicrobium ginsengisoli</name>
    <dbReference type="NCBI Taxonomy" id="363867"/>
    <lineage>
        <taxon>Bacteria</taxon>
        <taxon>Bacillati</taxon>
        <taxon>Actinomycetota</taxon>
        <taxon>Actinomycetes</taxon>
        <taxon>Propionibacteriales</taxon>
        <taxon>Nocardioidaceae</taxon>
        <taxon>Aeromicrobium</taxon>
    </lineage>
</organism>
<dbReference type="EMBL" id="SDPQ02000002">
    <property type="protein sequence ID" value="KAA1397283.1"/>
    <property type="molecule type" value="Genomic_DNA"/>
</dbReference>
<dbReference type="InterPro" id="IPR006650">
    <property type="entry name" value="A/AMP_deam_AS"/>
</dbReference>
<comment type="caution">
    <text evidence="8">The sequence shown here is derived from an EMBL/GenBank/DDBJ whole genome shotgun (WGS) entry which is preliminary data.</text>
</comment>
<dbReference type="Pfam" id="PF00962">
    <property type="entry name" value="A_deaminase"/>
    <property type="match status" value="1"/>
</dbReference>
<gene>
    <name evidence="8" type="ORF">ESP70_007780</name>
</gene>
<protein>
    <submittedName>
        <fullName evidence="8">Adenosine deaminase</fullName>
        <ecNumber evidence="8">3.5.4.4</ecNumber>
    </submittedName>
</protein>
<dbReference type="OrthoDB" id="105475at2"/>
<dbReference type="NCBIfam" id="TIGR01430">
    <property type="entry name" value="aden_deam"/>
    <property type="match status" value="1"/>
</dbReference>
<comment type="cofactor">
    <cofactor evidence="1">
        <name>Zn(2+)</name>
        <dbReference type="ChEBI" id="CHEBI:29105"/>
    </cofactor>
</comment>
<proteinExistence type="inferred from homology"/>
<dbReference type="NCBIfam" id="NF006849">
    <property type="entry name" value="PRK09358.1-5"/>
    <property type="match status" value="1"/>
</dbReference>
<accession>A0A5M4FEJ5</accession>
<evidence type="ECO:0000256" key="2">
    <source>
        <dbReference type="ARBA" id="ARBA00006676"/>
    </source>
</evidence>
<feature type="domain" description="Adenosine deaminase" evidence="7">
    <location>
        <begin position="30"/>
        <end position="354"/>
    </location>
</feature>
<dbReference type="GO" id="GO:0019239">
    <property type="term" value="F:deaminase activity"/>
    <property type="evidence" value="ECO:0007669"/>
    <property type="project" value="InterPro"/>
</dbReference>
<evidence type="ECO:0000256" key="1">
    <source>
        <dbReference type="ARBA" id="ARBA00001947"/>
    </source>
</evidence>
<dbReference type="PANTHER" id="PTHR43114:SF6">
    <property type="entry name" value="ADENINE DEAMINASE"/>
    <property type="match status" value="1"/>
</dbReference>
<dbReference type="AlphaFoldDB" id="A0A5M4FEJ5"/>
<dbReference type="InterPro" id="IPR006330">
    <property type="entry name" value="Ado/ade_deaminase"/>
</dbReference>
<keyword evidence="9" id="KW-1185">Reference proteome</keyword>
<evidence type="ECO:0000256" key="4">
    <source>
        <dbReference type="ARBA" id="ARBA00022801"/>
    </source>
</evidence>